<keyword evidence="5 9" id="KW-0418">Kinase</keyword>
<sequence>MAIEEHAPSTGTSATADSRQAVEVLYSTVDPKWVARLVADEYDLGVPDDCRLLFAGHNDTYEVSVGGGSYAFRLHTRGKWWLRGEGDVRFELDLLTHLHRHEVPVSYPLPRRNGDLLGTIPAPEGERFYSLFSWAPGAPPSGELTVDQAYLVGQTLATIHVTADLHTPEHPRYHLDVATKLDRPLAELDEAIRAAGAEDEQTIRHHAGEIRAQLAAFDPGPTGWGIIHADIQPLNYHFDADDNITIFDLDMCGYGWRAYDLAYCYTRTGDPQRSAMLDGYQSVRPLSDAEHSMLTTFGRLAWIAHDGRPVARLAQLMRDPYYSGSL</sequence>
<dbReference type="InterPro" id="IPR011009">
    <property type="entry name" value="Kinase-like_dom_sf"/>
</dbReference>
<dbReference type="GO" id="GO:0004413">
    <property type="term" value="F:homoserine kinase activity"/>
    <property type="evidence" value="ECO:0007669"/>
    <property type="project" value="InterPro"/>
</dbReference>
<proteinExistence type="inferred from homology"/>
<name>A0A852ZGP3_9ACTN</name>
<keyword evidence="1" id="KW-0028">Amino-acid biosynthesis</keyword>
<dbReference type="GO" id="GO:0009088">
    <property type="term" value="P:threonine biosynthetic process"/>
    <property type="evidence" value="ECO:0007669"/>
    <property type="project" value="UniProtKB-KW"/>
</dbReference>
<dbReference type="RefSeq" id="WP_179789771.1">
    <property type="nucleotide sequence ID" value="NZ_BAAARR010000005.1"/>
</dbReference>
<keyword evidence="2" id="KW-0808">Transferase</keyword>
<dbReference type="InterPro" id="IPR002575">
    <property type="entry name" value="Aminoglycoside_PTrfase"/>
</dbReference>
<comment type="similarity">
    <text evidence="7">Belongs to the pseudomonas-type ThrB family.</text>
</comment>
<keyword evidence="6" id="KW-0067">ATP-binding</keyword>
<dbReference type="Proteomes" id="UP000579605">
    <property type="component" value="Unassembled WGS sequence"/>
</dbReference>
<dbReference type="EMBL" id="JACBZH010000001">
    <property type="protein sequence ID" value="NYH92331.1"/>
    <property type="molecule type" value="Genomic_DNA"/>
</dbReference>
<gene>
    <name evidence="9" type="ORF">F4554_004969</name>
</gene>
<dbReference type="Gene3D" id="3.30.200.20">
    <property type="entry name" value="Phosphorylase Kinase, domain 1"/>
    <property type="match status" value="1"/>
</dbReference>
<dbReference type="GO" id="GO:0005524">
    <property type="term" value="F:ATP binding"/>
    <property type="evidence" value="ECO:0007669"/>
    <property type="project" value="UniProtKB-KW"/>
</dbReference>
<dbReference type="CDD" id="cd05153">
    <property type="entry name" value="HomoserineK_II"/>
    <property type="match status" value="1"/>
</dbReference>
<evidence type="ECO:0000256" key="2">
    <source>
        <dbReference type="ARBA" id="ARBA00022679"/>
    </source>
</evidence>
<keyword evidence="4" id="KW-0547">Nucleotide-binding</keyword>
<dbReference type="PANTHER" id="PTHR21064">
    <property type="entry name" value="AMINOGLYCOSIDE PHOSPHOTRANSFERASE DOMAIN-CONTAINING PROTEIN-RELATED"/>
    <property type="match status" value="1"/>
</dbReference>
<protein>
    <submittedName>
        <fullName evidence="9">Ser/Thr protein kinase RdoA (MazF antagonist)</fullName>
    </submittedName>
</protein>
<evidence type="ECO:0000313" key="10">
    <source>
        <dbReference type="Proteomes" id="UP000579605"/>
    </source>
</evidence>
<dbReference type="SUPFAM" id="SSF56112">
    <property type="entry name" value="Protein kinase-like (PK-like)"/>
    <property type="match status" value="1"/>
</dbReference>
<keyword evidence="3" id="KW-0791">Threonine biosynthesis</keyword>
<organism evidence="9 10">
    <name type="scientific">Actinopolymorpha rutila</name>
    <dbReference type="NCBI Taxonomy" id="446787"/>
    <lineage>
        <taxon>Bacteria</taxon>
        <taxon>Bacillati</taxon>
        <taxon>Actinomycetota</taxon>
        <taxon>Actinomycetes</taxon>
        <taxon>Propionibacteriales</taxon>
        <taxon>Actinopolymorphaceae</taxon>
        <taxon>Actinopolymorpha</taxon>
    </lineage>
</organism>
<evidence type="ECO:0000256" key="1">
    <source>
        <dbReference type="ARBA" id="ARBA00022605"/>
    </source>
</evidence>
<reference evidence="9 10" key="1">
    <citation type="submission" date="2020-07" db="EMBL/GenBank/DDBJ databases">
        <title>Sequencing the genomes of 1000 actinobacteria strains.</title>
        <authorList>
            <person name="Klenk H.-P."/>
        </authorList>
    </citation>
    <scope>NUCLEOTIDE SEQUENCE [LARGE SCALE GENOMIC DNA]</scope>
    <source>
        <strain evidence="9 10">DSM 18448</strain>
    </source>
</reference>
<evidence type="ECO:0000256" key="6">
    <source>
        <dbReference type="ARBA" id="ARBA00022840"/>
    </source>
</evidence>
<dbReference type="InterPro" id="IPR050249">
    <property type="entry name" value="Pseudomonas-type_ThrB"/>
</dbReference>
<accession>A0A852ZGP3</accession>
<evidence type="ECO:0000256" key="3">
    <source>
        <dbReference type="ARBA" id="ARBA00022697"/>
    </source>
</evidence>
<evidence type="ECO:0000256" key="7">
    <source>
        <dbReference type="ARBA" id="ARBA00038240"/>
    </source>
</evidence>
<feature type="domain" description="Aminoglycoside phosphotransferase" evidence="8">
    <location>
        <begin position="57"/>
        <end position="281"/>
    </location>
</feature>
<evidence type="ECO:0000256" key="5">
    <source>
        <dbReference type="ARBA" id="ARBA00022777"/>
    </source>
</evidence>
<evidence type="ECO:0000256" key="4">
    <source>
        <dbReference type="ARBA" id="ARBA00022741"/>
    </source>
</evidence>
<dbReference type="Gene3D" id="3.90.1200.10">
    <property type="match status" value="1"/>
</dbReference>
<dbReference type="Pfam" id="PF01636">
    <property type="entry name" value="APH"/>
    <property type="match status" value="1"/>
</dbReference>
<dbReference type="PANTHER" id="PTHR21064:SF6">
    <property type="entry name" value="AMINOGLYCOSIDE PHOSPHOTRANSFERASE DOMAIN-CONTAINING PROTEIN"/>
    <property type="match status" value="1"/>
</dbReference>
<evidence type="ECO:0000313" key="9">
    <source>
        <dbReference type="EMBL" id="NYH92331.1"/>
    </source>
</evidence>
<dbReference type="AlphaFoldDB" id="A0A852ZGP3"/>
<evidence type="ECO:0000259" key="8">
    <source>
        <dbReference type="Pfam" id="PF01636"/>
    </source>
</evidence>
<keyword evidence="10" id="KW-1185">Reference proteome</keyword>
<comment type="caution">
    <text evidence="9">The sequence shown here is derived from an EMBL/GenBank/DDBJ whole genome shotgun (WGS) entry which is preliminary data.</text>
</comment>
<dbReference type="InterPro" id="IPR005280">
    <property type="entry name" value="Homoserine_kinase_II"/>
</dbReference>